<evidence type="ECO:0000256" key="4">
    <source>
        <dbReference type="ARBA" id="ARBA00012551"/>
    </source>
</evidence>
<evidence type="ECO:0000256" key="19">
    <source>
        <dbReference type="ARBA" id="ARBA00023268"/>
    </source>
</evidence>
<proteinExistence type="inferred from homology"/>
<comment type="cofactor">
    <cofactor evidence="1">
        <name>[4Fe-4S] cluster</name>
        <dbReference type="ChEBI" id="CHEBI:49883"/>
    </cofactor>
</comment>
<dbReference type="GO" id="GO:0006281">
    <property type="term" value="P:DNA repair"/>
    <property type="evidence" value="ECO:0007669"/>
    <property type="project" value="UniProtKB-KW"/>
</dbReference>
<keyword evidence="17" id="KW-0234">DNA repair</keyword>
<dbReference type="EC" id="3.6.4.12" evidence="4"/>
<keyword evidence="8" id="KW-0479">Metal-binding</keyword>
<keyword evidence="19" id="KW-0511">Multifunctional enzyme</keyword>
<dbReference type="InterPro" id="IPR041677">
    <property type="entry name" value="DNA2/NAM7_AAA_11"/>
</dbReference>
<evidence type="ECO:0000256" key="10">
    <source>
        <dbReference type="ARBA" id="ARBA00022763"/>
    </source>
</evidence>
<evidence type="ECO:0000256" key="1">
    <source>
        <dbReference type="ARBA" id="ARBA00001966"/>
    </source>
</evidence>
<evidence type="ECO:0000256" key="18">
    <source>
        <dbReference type="ARBA" id="ARBA00023242"/>
    </source>
</evidence>
<dbReference type="GO" id="GO:0005634">
    <property type="term" value="C:nucleus"/>
    <property type="evidence" value="ECO:0007669"/>
    <property type="project" value="UniProtKB-SubCell"/>
</dbReference>
<evidence type="ECO:0000256" key="12">
    <source>
        <dbReference type="ARBA" id="ARBA00022806"/>
    </source>
</evidence>
<evidence type="ECO:0000256" key="15">
    <source>
        <dbReference type="ARBA" id="ARBA00023014"/>
    </source>
</evidence>
<keyword evidence="12 24" id="KW-0347">Helicase</keyword>
<dbReference type="Pfam" id="PF13086">
    <property type="entry name" value="AAA_11"/>
    <property type="match status" value="2"/>
</dbReference>
<dbReference type="GO" id="GO:0017116">
    <property type="term" value="F:single-stranded DNA helicase activity"/>
    <property type="evidence" value="ECO:0007669"/>
    <property type="project" value="InterPro"/>
</dbReference>
<keyword evidence="9" id="KW-0547">Nucleotide-binding</keyword>
<comment type="caution">
    <text evidence="24">The sequence shown here is derived from an EMBL/GenBank/DDBJ whole genome shotgun (WGS) entry which is preliminary data.</text>
</comment>
<accession>A0A0M9VNA7</accession>
<evidence type="ECO:0000256" key="20">
    <source>
        <dbReference type="ARBA" id="ARBA00047995"/>
    </source>
</evidence>
<name>A0A0M9VNA7_9BASI</name>
<dbReference type="GO" id="GO:0003677">
    <property type="term" value="F:DNA binding"/>
    <property type="evidence" value="ECO:0007669"/>
    <property type="project" value="UniProtKB-KW"/>
</dbReference>
<organism evidence="24 25">
    <name type="scientific">Malassezia pachydermatis</name>
    <dbReference type="NCBI Taxonomy" id="77020"/>
    <lineage>
        <taxon>Eukaryota</taxon>
        <taxon>Fungi</taxon>
        <taxon>Dikarya</taxon>
        <taxon>Basidiomycota</taxon>
        <taxon>Ustilaginomycotina</taxon>
        <taxon>Malasseziomycetes</taxon>
        <taxon>Malasseziales</taxon>
        <taxon>Malasseziaceae</taxon>
        <taxon>Malassezia</taxon>
    </lineage>
</organism>
<dbReference type="InterPro" id="IPR027417">
    <property type="entry name" value="P-loop_NTPase"/>
</dbReference>
<dbReference type="GO" id="GO:0051539">
    <property type="term" value="F:4 iron, 4 sulfur cluster binding"/>
    <property type="evidence" value="ECO:0007669"/>
    <property type="project" value="UniProtKB-KW"/>
</dbReference>
<dbReference type="InterPro" id="IPR011604">
    <property type="entry name" value="PDDEXK-like_dom_sf"/>
</dbReference>
<evidence type="ECO:0000256" key="14">
    <source>
        <dbReference type="ARBA" id="ARBA00023004"/>
    </source>
</evidence>
<dbReference type="InterPro" id="IPR014808">
    <property type="entry name" value="DNA_replication_fac_Dna2_N"/>
</dbReference>
<dbReference type="STRING" id="77020.A0A0M9VNA7"/>
<feature type="domain" description="DNA2/NAM7 helicase helicase" evidence="22">
    <location>
        <begin position="823"/>
        <end position="892"/>
    </location>
</feature>
<dbReference type="GO" id="GO:0005524">
    <property type="term" value="F:ATP binding"/>
    <property type="evidence" value="ECO:0007669"/>
    <property type="project" value="UniProtKB-KW"/>
</dbReference>
<dbReference type="CDD" id="cd18808">
    <property type="entry name" value="SF1_C_Upf1"/>
    <property type="match status" value="1"/>
</dbReference>
<keyword evidence="11" id="KW-0378">Hydrolase</keyword>
<dbReference type="GO" id="GO:0046872">
    <property type="term" value="F:metal ion binding"/>
    <property type="evidence" value="ECO:0007669"/>
    <property type="project" value="UniProtKB-KW"/>
</dbReference>
<evidence type="ECO:0000259" key="21">
    <source>
        <dbReference type="Pfam" id="PF08696"/>
    </source>
</evidence>
<evidence type="ECO:0000256" key="17">
    <source>
        <dbReference type="ARBA" id="ARBA00023204"/>
    </source>
</evidence>
<keyword evidence="14" id="KW-0408">Iron</keyword>
<keyword evidence="5" id="KW-0004">4Fe-4S</keyword>
<evidence type="ECO:0000313" key="25">
    <source>
        <dbReference type="Proteomes" id="UP000037751"/>
    </source>
</evidence>
<keyword evidence="18" id="KW-0539">Nucleus</keyword>
<keyword evidence="15" id="KW-0411">Iron-sulfur</keyword>
<keyword evidence="7" id="KW-0540">Nuclease</keyword>
<dbReference type="GO" id="GO:0004518">
    <property type="term" value="F:nuclease activity"/>
    <property type="evidence" value="ECO:0007669"/>
    <property type="project" value="UniProtKB-KW"/>
</dbReference>
<evidence type="ECO:0000313" key="24">
    <source>
        <dbReference type="EMBL" id="KOS13149.1"/>
    </source>
</evidence>
<evidence type="ECO:0000256" key="2">
    <source>
        <dbReference type="ARBA" id="ARBA00004123"/>
    </source>
</evidence>
<evidence type="ECO:0000256" key="6">
    <source>
        <dbReference type="ARBA" id="ARBA00022705"/>
    </source>
</evidence>
<dbReference type="SUPFAM" id="SSF52540">
    <property type="entry name" value="P-loop containing nucleoside triphosphate hydrolases"/>
    <property type="match status" value="1"/>
</dbReference>
<evidence type="ECO:0000256" key="8">
    <source>
        <dbReference type="ARBA" id="ARBA00022723"/>
    </source>
</evidence>
<dbReference type="AlphaFoldDB" id="A0A0M9VNA7"/>
<dbReference type="GO" id="GO:0006260">
    <property type="term" value="P:DNA replication"/>
    <property type="evidence" value="ECO:0007669"/>
    <property type="project" value="UniProtKB-KW"/>
</dbReference>
<comment type="catalytic activity">
    <reaction evidence="20">
        <text>ATP + H2O = ADP + phosphate + H(+)</text>
        <dbReference type="Rhea" id="RHEA:13065"/>
        <dbReference type="ChEBI" id="CHEBI:15377"/>
        <dbReference type="ChEBI" id="CHEBI:15378"/>
        <dbReference type="ChEBI" id="CHEBI:30616"/>
        <dbReference type="ChEBI" id="CHEBI:43474"/>
        <dbReference type="ChEBI" id="CHEBI:456216"/>
        <dbReference type="EC" id="3.6.4.12"/>
    </reaction>
</comment>
<evidence type="ECO:0000256" key="16">
    <source>
        <dbReference type="ARBA" id="ARBA00023125"/>
    </source>
</evidence>
<dbReference type="Gene3D" id="3.40.50.300">
    <property type="entry name" value="P-loop containing nucleotide triphosphate hydrolases"/>
    <property type="match status" value="2"/>
</dbReference>
<dbReference type="InterPro" id="IPR047187">
    <property type="entry name" value="SF1_C_Upf1"/>
</dbReference>
<dbReference type="InterPro" id="IPR041679">
    <property type="entry name" value="DNA2/NAM7-like_C"/>
</dbReference>
<reference evidence="24 25" key="1">
    <citation type="submission" date="2015-07" db="EMBL/GenBank/DDBJ databases">
        <title>Draft Genome Sequence of Malassezia furfur CBS1878 and Malassezia pachydermatis CBS1879.</title>
        <authorList>
            <person name="Triana S."/>
            <person name="Ohm R."/>
            <person name="Gonzalez A."/>
            <person name="DeCock H."/>
            <person name="Restrepo S."/>
            <person name="Celis A."/>
        </authorList>
    </citation>
    <scope>NUCLEOTIDE SEQUENCE [LARGE SCALE GENOMIC DNA]</scope>
    <source>
        <strain evidence="24 25">CBS 1879</strain>
    </source>
</reference>
<keyword evidence="13" id="KW-0067">ATP-binding</keyword>
<evidence type="ECO:0000256" key="9">
    <source>
        <dbReference type="ARBA" id="ARBA00022741"/>
    </source>
</evidence>
<sequence length="1171" mass="127761">MTAEDAAFLQRLLDGLGDGTTPMADTDEKPSVCSSDVACALPNYASGEGGPPHKLSRYTRAEVVDVRDATYDGPRGVAPEKVLGLHVHQSSSTLLAPTARPDGPSLYWSPSTRCMPFVLAEARLREEWLATDVHVGDTIHVIGSWQMHDTKPTIILSSFGATDMPLLILHPDVIISASRLASVASCMRKPMLQERIRTPSDSTYVAVLGTMVHGLLQACLVASGDVDPVTSPLPPPLPFDAPSTWTRLGNFTAAFLTAEVERQITQARSALLLTGVGTEKVRHDLYEAIPSLLRFAAKYLAPRDGGKDTGAVLEDPRTGTPMHASIREVLSTEGDIVSPMYGLKGRLDVIVDVAVRTSTGTMHVPLPLEVKTGRVTSSMEHMAQTSLYTLLLSDAMGTHVDMGLLLYVQSEAMQCVRPQPKELRNLILARNDMAAYKARMPPLWHEEAAASVPNDHTLSPASEDSFAFALDEAALAAVPLDVEEVPTPFLAPPIDSAFKCARCYSRDACALYRRVFETPPTASSPVAALYDESTSHLTPTDVAFFRRWDALLSREERGLSRYQHELWTLSADERAALGRCVPHATIRSLRGARVVLDTGTAPGLFAPDDLISLAVAHPVRAFLSRGRVVSLEGTSLQLELETSIAPLLTQLQMRYRFQSVTWALRVDMDDLMAMMGVPRYNLACLFYRDAPPRVTKLRERIVHHAPPHWDVLSKAHQASVQRWAATCNAEQRRAIERALSAQDYTLVLGMPGTGKSTTIAVLVRLLAELGQRVLLCSHTHSAVDTIVAKLVDTPVLRLGPLHRIHPRVRSCALAARLGQEASVEALQRMVSTAPIVAATCLATSDAALALQSFDVCIIDEASQITLPTCVGPLRLANRFVMIGDHHQLAPLVRDAEAAEHGMHTSLFQQLCTRYPDAVVELCVQYRMNAAIMRLSNTLIYQGRLQCADEHVAQSCVPLPTKPGVPPWLQAVCAPSQRVLFVDTDRVGAYEQRTDALVENEKEAYIVQACHQAFLDHGLDTSEVGILTPYRQQAKVLRRICPTAEVLTIDQAQGRDWRIVLLSLVRSNDGGHIGELLRDRQRVNVMLTRAQSKLVLVGSRSTMAAGPTATVMTQCLALLAESDAIVEAVVNAPVCRPAPSSPARTRTVKKARRSPPAGIVREVLEEQGVPRL</sequence>
<dbReference type="InterPro" id="IPR050534">
    <property type="entry name" value="Coronavir_polyprotein_1ab"/>
</dbReference>
<dbReference type="Pfam" id="PF13087">
    <property type="entry name" value="AAA_12"/>
    <property type="match status" value="1"/>
</dbReference>
<dbReference type="Gene3D" id="3.90.320.10">
    <property type="match status" value="1"/>
</dbReference>
<keyword evidence="10" id="KW-0227">DNA damage</keyword>
<evidence type="ECO:0000259" key="22">
    <source>
        <dbReference type="Pfam" id="PF13086"/>
    </source>
</evidence>
<comment type="similarity">
    <text evidence="3">Belongs to the DNA2/NAM7 helicase family.</text>
</comment>
<feature type="domain" description="DNA2/NAM7 helicase helicase" evidence="22">
    <location>
        <begin position="727"/>
        <end position="821"/>
    </location>
</feature>
<evidence type="ECO:0000256" key="7">
    <source>
        <dbReference type="ARBA" id="ARBA00022722"/>
    </source>
</evidence>
<dbReference type="EMBL" id="LGAV01000007">
    <property type="protein sequence ID" value="KOS13149.1"/>
    <property type="molecule type" value="Genomic_DNA"/>
</dbReference>
<feature type="domain" description="DNA2/NAM7 helicase-like C-terminal" evidence="23">
    <location>
        <begin position="903"/>
        <end position="1099"/>
    </location>
</feature>
<dbReference type="PANTHER" id="PTHR43788">
    <property type="entry name" value="DNA2/NAM7 HELICASE FAMILY MEMBER"/>
    <property type="match status" value="1"/>
</dbReference>
<protein>
    <recommendedName>
        <fullName evidence="4">DNA helicase</fullName>
        <ecNumber evidence="4">3.6.4.12</ecNumber>
    </recommendedName>
</protein>
<dbReference type="Proteomes" id="UP000037751">
    <property type="component" value="Unassembled WGS sequence"/>
</dbReference>
<dbReference type="CDD" id="cd18041">
    <property type="entry name" value="DEXXQc_DNA2"/>
    <property type="match status" value="1"/>
</dbReference>
<keyword evidence="16" id="KW-0238">DNA-binding</keyword>
<dbReference type="Pfam" id="PF08696">
    <property type="entry name" value="Dna2"/>
    <property type="match status" value="1"/>
</dbReference>
<evidence type="ECO:0000256" key="13">
    <source>
        <dbReference type="ARBA" id="ARBA00022840"/>
    </source>
</evidence>
<dbReference type="RefSeq" id="XP_017990781.1">
    <property type="nucleotide sequence ID" value="XM_018135985.1"/>
</dbReference>
<evidence type="ECO:0000256" key="11">
    <source>
        <dbReference type="ARBA" id="ARBA00022801"/>
    </source>
</evidence>
<keyword evidence="25" id="KW-1185">Reference proteome</keyword>
<dbReference type="VEuPathDB" id="FungiDB:Malapachy_1481"/>
<dbReference type="GeneID" id="28727860"/>
<comment type="subcellular location">
    <subcellularLocation>
        <location evidence="2">Nucleus</location>
    </subcellularLocation>
</comment>
<evidence type="ECO:0000259" key="23">
    <source>
        <dbReference type="Pfam" id="PF13087"/>
    </source>
</evidence>
<dbReference type="GO" id="GO:0016887">
    <property type="term" value="F:ATP hydrolysis activity"/>
    <property type="evidence" value="ECO:0007669"/>
    <property type="project" value="RHEA"/>
</dbReference>
<keyword evidence="6" id="KW-0235">DNA replication</keyword>
<evidence type="ECO:0000256" key="5">
    <source>
        <dbReference type="ARBA" id="ARBA00022485"/>
    </source>
</evidence>
<dbReference type="InterPro" id="IPR026851">
    <property type="entry name" value="Dna2/JHS1_DEXXQ-box"/>
</dbReference>
<dbReference type="GO" id="GO:0043139">
    <property type="term" value="F:5'-3' DNA helicase activity"/>
    <property type="evidence" value="ECO:0007669"/>
    <property type="project" value="TreeGrafter"/>
</dbReference>
<dbReference type="OrthoDB" id="6513042at2759"/>
<dbReference type="PANTHER" id="PTHR43788:SF8">
    <property type="entry name" value="DNA-BINDING PROTEIN SMUBP-2"/>
    <property type="match status" value="1"/>
</dbReference>
<gene>
    <name evidence="24" type="ORF">Malapachy_1481</name>
</gene>
<evidence type="ECO:0000256" key="3">
    <source>
        <dbReference type="ARBA" id="ARBA00007913"/>
    </source>
</evidence>
<feature type="domain" description="DNA replication factor Dna2 N-terminal" evidence="21">
    <location>
        <begin position="123"/>
        <end position="353"/>
    </location>
</feature>